<gene>
    <name evidence="2" type="ORF">EGYM00163_LOCUS24194</name>
</gene>
<organism evidence="2">
    <name type="scientific">Eutreptiella gymnastica</name>
    <dbReference type="NCBI Taxonomy" id="73025"/>
    <lineage>
        <taxon>Eukaryota</taxon>
        <taxon>Discoba</taxon>
        <taxon>Euglenozoa</taxon>
        <taxon>Euglenida</taxon>
        <taxon>Spirocuta</taxon>
        <taxon>Euglenophyceae</taxon>
        <taxon>Eutreptiales</taxon>
        <taxon>Eutreptiaceae</taxon>
        <taxon>Eutreptiella</taxon>
    </lineage>
</organism>
<evidence type="ECO:0000313" key="2">
    <source>
        <dbReference type="EMBL" id="CAE0813043.1"/>
    </source>
</evidence>
<evidence type="ECO:0000256" key="1">
    <source>
        <dbReference type="SAM" id="MobiDB-lite"/>
    </source>
</evidence>
<sequence length="107" mass="11895">MPVCVFMLAIVFRQNYPILIRFLPLVRGETAGLGRSMISFLPELGTTQGGYNETTAATITIVNSLSLQQAALEQWKSRHQDSRARRVALPETHSSDTCVRARTTQSD</sequence>
<feature type="region of interest" description="Disordered" evidence="1">
    <location>
        <begin position="83"/>
        <end position="107"/>
    </location>
</feature>
<reference evidence="2" key="1">
    <citation type="submission" date="2021-01" db="EMBL/GenBank/DDBJ databases">
        <authorList>
            <person name="Corre E."/>
            <person name="Pelletier E."/>
            <person name="Niang G."/>
            <person name="Scheremetjew M."/>
            <person name="Finn R."/>
            <person name="Kale V."/>
            <person name="Holt S."/>
            <person name="Cochrane G."/>
            <person name="Meng A."/>
            <person name="Brown T."/>
            <person name="Cohen L."/>
        </authorList>
    </citation>
    <scope>NUCLEOTIDE SEQUENCE</scope>
    <source>
        <strain evidence="2">CCMP1594</strain>
    </source>
</reference>
<proteinExistence type="predicted"/>
<dbReference type="EMBL" id="HBJA01068844">
    <property type="protein sequence ID" value="CAE0813043.1"/>
    <property type="molecule type" value="Transcribed_RNA"/>
</dbReference>
<protein>
    <submittedName>
        <fullName evidence="2">Uncharacterized protein</fullName>
    </submittedName>
</protein>
<name>A0A7S4D1I2_9EUGL</name>
<dbReference type="AlphaFoldDB" id="A0A7S4D1I2"/>
<accession>A0A7S4D1I2</accession>